<organism evidence="2 3">
    <name type="scientific">Vibrio viridaestus</name>
    <dbReference type="NCBI Taxonomy" id="2487322"/>
    <lineage>
        <taxon>Bacteria</taxon>
        <taxon>Pseudomonadati</taxon>
        <taxon>Pseudomonadota</taxon>
        <taxon>Gammaproteobacteria</taxon>
        <taxon>Vibrionales</taxon>
        <taxon>Vibrionaceae</taxon>
        <taxon>Vibrio</taxon>
    </lineage>
</organism>
<comment type="caution">
    <text evidence="2">The sequence shown here is derived from an EMBL/GenBank/DDBJ whole genome shotgun (WGS) entry which is preliminary data.</text>
</comment>
<reference evidence="2 3" key="1">
    <citation type="submission" date="2018-11" db="EMBL/GenBank/DDBJ databases">
        <title>Vibrio LJC006 sp. nov., isolated from seawater during the bloom of the enteromorpha.</title>
        <authorList>
            <person name="Liang J."/>
        </authorList>
    </citation>
    <scope>NUCLEOTIDE SEQUENCE [LARGE SCALE GENOMIC DNA]</scope>
    <source>
        <strain evidence="2 3">LJC006</strain>
    </source>
</reference>
<sequence>MVEAPKYVCKSCARVANRASFLCKPMEMDLKAQSSETVSDVQKKALKAQKKRNKKLKKLLKEQKKLLKKQDKLVEKIERSKYSLSSKVH</sequence>
<evidence type="ECO:0000313" key="2">
    <source>
        <dbReference type="EMBL" id="RQW61431.1"/>
    </source>
</evidence>
<feature type="coiled-coil region" evidence="1">
    <location>
        <begin position="43"/>
        <end position="80"/>
    </location>
</feature>
<dbReference type="Proteomes" id="UP000281112">
    <property type="component" value="Unassembled WGS sequence"/>
</dbReference>
<name>A0A3N9TBE5_9VIBR</name>
<accession>A0A3N9TBE5</accession>
<keyword evidence="1" id="KW-0175">Coiled coil</keyword>
<gene>
    <name evidence="2" type="ORF">EES38_19000</name>
</gene>
<dbReference type="EMBL" id="RJVQ01000012">
    <property type="protein sequence ID" value="RQW61431.1"/>
    <property type="molecule type" value="Genomic_DNA"/>
</dbReference>
<protein>
    <submittedName>
        <fullName evidence="2">Uncharacterized protein</fullName>
    </submittedName>
</protein>
<evidence type="ECO:0000313" key="3">
    <source>
        <dbReference type="Proteomes" id="UP000281112"/>
    </source>
</evidence>
<dbReference type="AlphaFoldDB" id="A0A3N9TBE5"/>
<proteinExistence type="predicted"/>
<evidence type="ECO:0000256" key="1">
    <source>
        <dbReference type="SAM" id="Coils"/>
    </source>
</evidence>
<keyword evidence="3" id="KW-1185">Reference proteome</keyword>